<organism evidence="1 2">
    <name type="scientific">Pseudopithomyces chartarum</name>
    <dbReference type="NCBI Taxonomy" id="1892770"/>
    <lineage>
        <taxon>Eukaryota</taxon>
        <taxon>Fungi</taxon>
        <taxon>Dikarya</taxon>
        <taxon>Ascomycota</taxon>
        <taxon>Pezizomycotina</taxon>
        <taxon>Dothideomycetes</taxon>
        <taxon>Pleosporomycetidae</taxon>
        <taxon>Pleosporales</taxon>
        <taxon>Massarineae</taxon>
        <taxon>Didymosphaeriaceae</taxon>
        <taxon>Pseudopithomyces</taxon>
    </lineage>
</organism>
<dbReference type="AlphaFoldDB" id="A0AAN6LR42"/>
<gene>
    <name evidence="1" type="ORF">GRF29_185g1364575</name>
</gene>
<accession>A0AAN6LR42</accession>
<keyword evidence="2" id="KW-1185">Reference proteome</keyword>
<evidence type="ECO:0000313" key="1">
    <source>
        <dbReference type="EMBL" id="KAK3201568.1"/>
    </source>
</evidence>
<dbReference type="EMBL" id="WVTA01000016">
    <property type="protein sequence ID" value="KAK3201568.1"/>
    <property type="molecule type" value="Genomic_DNA"/>
</dbReference>
<sequence>MSFASRFSEGEYIAIEQSRQLDRACRNEVDRYALSRLSDAPVESGNFWRFPQQYEHFFGTSSGNTPYTPPKNLRHHNESLYSGVPLPQQALETFPTAMPYTPPTNAAMRHMQDANEAAVLSEWHTEWEIAEQSEQPWVKQPCQYGGRQPSLLTMPARIDMHVHERMTKDVVLNYWGGDEDAPEGAVNQHWRWVREAQEAMRREKASLRRAAAARRFFGRRVKGNCSAAAGRQQGQPARWGVYYQQRV</sequence>
<proteinExistence type="predicted"/>
<dbReference type="Proteomes" id="UP001280581">
    <property type="component" value="Unassembled WGS sequence"/>
</dbReference>
<comment type="caution">
    <text evidence="1">The sequence shown here is derived from an EMBL/GenBank/DDBJ whole genome shotgun (WGS) entry which is preliminary data.</text>
</comment>
<protein>
    <submittedName>
        <fullName evidence="1">Uncharacterized protein</fullName>
    </submittedName>
</protein>
<reference evidence="1 2" key="1">
    <citation type="submission" date="2021-02" db="EMBL/GenBank/DDBJ databases">
        <title>Genome assembly of Pseudopithomyces chartarum.</title>
        <authorList>
            <person name="Jauregui R."/>
            <person name="Singh J."/>
            <person name="Voisey C."/>
        </authorList>
    </citation>
    <scope>NUCLEOTIDE SEQUENCE [LARGE SCALE GENOMIC DNA]</scope>
    <source>
        <strain evidence="1 2">AGR01</strain>
    </source>
</reference>
<name>A0AAN6LR42_9PLEO</name>
<evidence type="ECO:0000313" key="2">
    <source>
        <dbReference type="Proteomes" id="UP001280581"/>
    </source>
</evidence>